<dbReference type="EMBL" id="CM039438">
    <property type="protein sequence ID" value="KAI4300861.1"/>
    <property type="molecule type" value="Genomic_DNA"/>
</dbReference>
<accession>A0ACB9KU56</accession>
<protein>
    <submittedName>
        <fullName evidence="1">Uncharacterized protein</fullName>
    </submittedName>
</protein>
<keyword evidence="2" id="KW-1185">Reference proteome</keyword>
<gene>
    <name evidence="1" type="ORF">L6164_034189</name>
</gene>
<reference evidence="1 2" key="1">
    <citation type="journal article" date="2022" name="DNA Res.">
        <title>Chromosomal-level genome assembly of the orchid tree Bauhinia variegata (Leguminosae; Cercidoideae) supports the allotetraploid origin hypothesis of Bauhinia.</title>
        <authorList>
            <person name="Zhong Y."/>
            <person name="Chen Y."/>
            <person name="Zheng D."/>
            <person name="Pang J."/>
            <person name="Liu Y."/>
            <person name="Luo S."/>
            <person name="Meng S."/>
            <person name="Qian L."/>
            <person name="Wei D."/>
            <person name="Dai S."/>
            <person name="Zhou R."/>
        </authorList>
    </citation>
    <scope>NUCLEOTIDE SEQUENCE [LARGE SCALE GENOMIC DNA]</scope>
    <source>
        <strain evidence="1">BV-YZ2020</strain>
    </source>
</reference>
<sequence length="98" mass="10658">MGCSGSKNNNQGIILSCEPKLNGHQMNNVEDRGTEVTEDCGSSDEGEHDDSGEALPENESFIAVNEFGSENDSFYSAEDCALEKEELTLQDTEILIPK</sequence>
<organism evidence="1 2">
    <name type="scientific">Bauhinia variegata</name>
    <name type="common">Purple orchid tree</name>
    <name type="synonym">Phanera variegata</name>
    <dbReference type="NCBI Taxonomy" id="167791"/>
    <lineage>
        <taxon>Eukaryota</taxon>
        <taxon>Viridiplantae</taxon>
        <taxon>Streptophyta</taxon>
        <taxon>Embryophyta</taxon>
        <taxon>Tracheophyta</taxon>
        <taxon>Spermatophyta</taxon>
        <taxon>Magnoliopsida</taxon>
        <taxon>eudicotyledons</taxon>
        <taxon>Gunneridae</taxon>
        <taxon>Pentapetalae</taxon>
        <taxon>rosids</taxon>
        <taxon>fabids</taxon>
        <taxon>Fabales</taxon>
        <taxon>Fabaceae</taxon>
        <taxon>Cercidoideae</taxon>
        <taxon>Cercideae</taxon>
        <taxon>Bauhiniinae</taxon>
        <taxon>Bauhinia</taxon>
    </lineage>
</organism>
<evidence type="ECO:0000313" key="2">
    <source>
        <dbReference type="Proteomes" id="UP000828941"/>
    </source>
</evidence>
<dbReference type="Proteomes" id="UP000828941">
    <property type="component" value="Chromosome 13"/>
</dbReference>
<comment type="caution">
    <text evidence="1">The sequence shown here is derived from an EMBL/GenBank/DDBJ whole genome shotgun (WGS) entry which is preliminary data.</text>
</comment>
<name>A0ACB9KU56_BAUVA</name>
<evidence type="ECO:0000313" key="1">
    <source>
        <dbReference type="EMBL" id="KAI4300861.1"/>
    </source>
</evidence>
<proteinExistence type="predicted"/>